<organism evidence="1 2">
    <name type="scientific">Nocardioides euryhalodurans</name>
    <dbReference type="NCBI Taxonomy" id="2518370"/>
    <lineage>
        <taxon>Bacteria</taxon>
        <taxon>Bacillati</taxon>
        <taxon>Actinomycetota</taxon>
        <taxon>Actinomycetes</taxon>
        <taxon>Propionibacteriales</taxon>
        <taxon>Nocardioidaceae</taxon>
        <taxon>Nocardioides</taxon>
    </lineage>
</organism>
<evidence type="ECO:0008006" key="3">
    <source>
        <dbReference type="Google" id="ProtNLM"/>
    </source>
</evidence>
<sequence>MTLTRLDDIIKLAGRRDARQPRSNGYFVLERPGYALGERLRVTYRVRGTARAGRDYRRLDGVATFRPGARTTREVVRVINRKGTQGPKVVKVRLTRGTGYTVGRPGATRVVIRDARTR</sequence>
<protein>
    <recommendedName>
        <fullName evidence="3">Calx-beta domain-containing protein</fullName>
    </recommendedName>
</protein>
<dbReference type="Gene3D" id="2.60.40.2030">
    <property type="match status" value="1"/>
</dbReference>
<dbReference type="KEGG" id="noy:EXE57_01675"/>
<dbReference type="AlphaFoldDB" id="A0A4P7GHH6"/>
<proteinExistence type="predicted"/>
<reference evidence="1 2" key="1">
    <citation type="submission" date="2019-03" db="EMBL/GenBank/DDBJ databases">
        <title>Three New Species of Nocardioides, Nocardioides euryhalodurans sp. nov., Nocardioides seonyuensis sp. nov. and Nocardioides eburneoflavus sp. nov., Iolated from Soil.</title>
        <authorList>
            <person name="Roh S.G."/>
            <person name="Lee C."/>
            <person name="Kim M.-K."/>
            <person name="Kim S.B."/>
        </authorList>
    </citation>
    <scope>NUCLEOTIDE SEQUENCE [LARGE SCALE GENOMIC DNA]</scope>
    <source>
        <strain evidence="1 2">MMS17-SY117</strain>
    </source>
</reference>
<dbReference type="OrthoDB" id="9816550at2"/>
<keyword evidence="2" id="KW-1185">Reference proteome</keyword>
<dbReference type="RefSeq" id="WP_135073402.1">
    <property type="nucleotide sequence ID" value="NZ_CP038267.1"/>
</dbReference>
<accession>A0A4P7GHH6</accession>
<dbReference type="SUPFAM" id="SSF141072">
    <property type="entry name" value="CalX-like"/>
    <property type="match status" value="1"/>
</dbReference>
<dbReference type="Proteomes" id="UP000294894">
    <property type="component" value="Chromosome"/>
</dbReference>
<dbReference type="EMBL" id="CP038267">
    <property type="protein sequence ID" value="QBR91119.1"/>
    <property type="molecule type" value="Genomic_DNA"/>
</dbReference>
<name>A0A4P7GHH6_9ACTN</name>
<gene>
    <name evidence="1" type="ORF">EXE57_01675</name>
</gene>
<evidence type="ECO:0000313" key="1">
    <source>
        <dbReference type="EMBL" id="QBR91119.1"/>
    </source>
</evidence>
<dbReference type="InterPro" id="IPR038081">
    <property type="entry name" value="CalX-like_sf"/>
</dbReference>
<evidence type="ECO:0000313" key="2">
    <source>
        <dbReference type="Proteomes" id="UP000294894"/>
    </source>
</evidence>